<feature type="transmembrane region" description="Helical" evidence="23">
    <location>
        <begin position="185"/>
        <end position="202"/>
    </location>
</feature>
<dbReference type="OrthoDB" id="9768187at2"/>
<dbReference type="GO" id="GO:0071555">
    <property type="term" value="P:cell wall organization"/>
    <property type="evidence" value="ECO:0007669"/>
    <property type="project" value="UniProtKB-KW"/>
</dbReference>
<dbReference type="NCBIfam" id="TIGR02614">
    <property type="entry name" value="ftsW"/>
    <property type="match status" value="1"/>
</dbReference>
<comment type="catalytic activity">
    <reaction evidence="20">
        <text>[GlcNAc-(1-&gt;4)-Mur2Ac(oyl-L-Ala-gamma-D-Glu-L-Lys-D-Ala-D-Ala)](n)-di-trans,octa-cis-undecaprenyl diphosphate + beta-D-GlcNAc-(1-&gt;4)-Mur2Ac(oyl-L-Ala-gamma-D-Glu-L-Lys-D-Ala-D-Ala)-di-trans,octa-cis-undecaprenyl diphosphate = [GlcNAc-(1-&gt;4)-Mur2Ac(oyl-L-Ala-gamma-D-Glu-L-Lys-D-Ala-D-Ala)](n+1)-di-trans,octa-cis-undecaprenyl diphosphate + di-trans,octa-cis-undecaprenyl diphosphate + H(+)</text>
        <dbReference type="Rhea" id="RHEA:23708"/>
        <dbReference type="Rhea" id="RHEA-COMP:9602"/>
        <dbReference type="Rhea" id="RHEA-COMP:9603"/>
        <dbReference type="ChEBI" id="CHEBI:15378"/>
        <dbReference type="ChEBI" id="CHEBI:58405"/>
        <dbReference type="ChEBI" id="CHEBI:60033"/>
        <dbReference type="ChEBI" id="CHEBI:78435"/>
        <dbReference type="EC" id="2.4.99.28"/>
    </reaction>
</comment>
<gene>
    <name evidence="24" type="ORF">UM93_02860</name>
</gene>
<evidence type="ECO:0000256" key="23">
    <source>
        <dbReference type="SAM" id="Phobius"/>
    </source>
</evidence>
<evidence type="ECO:0000256" key="3">
    <source>
        <dbReference type="ARBA" id="ARBA00022475"/>
    </source>
</evidence>
<comment type="function">
    <text evidence="21">Peptidoglycan polymerase that is essential for cell division.</text>
</comment>
<feature type="transmembrane region" description="Helical" evidence="23">
    <location>
        <begin position="385"/>
        <end position="410"/>
    </location>
</feature>
<feature type="transmembrane region" description="Helical" evidence="23">
    <location>
        <begin position="156"/>
        <end position="173"/>
    </location>
</feature>
<evidence type="ECO:0000256" key="8">
    <source>
        <dbReference type="ARBA" id="ARBA00022960"/>
    </source>
</evidence>
<dbReference type="InterPro" id="IPR018365">
    <property type="entry name" value="Cell_cycle_FtsW-rel_CS"/>
</dbReference>
<dbReference type="GO" id="GO:0032153">
    <property type="term" value="C:cell division site"/>
    <property type="evidence" value="ECO:0007669"/>
    <property type="project" value="TreeGrafter"/>
</dbReference>
<comment type="subcellular location">
    <subcellularLocation>
        <location evidence="1">Cell membrane</location>
        <topology evidence="1">Multi-pass membrane protein</topology>
    </subcellularLocation>
</comment>
<evidence type="ECO:0000256" key="20">
    <source>
        <dbReference type="ARBA" id="ARBA00049902"/>
    </source>
</evidence>
<keyword evidence="13" id="KW-0961">Cell wall biogenesis/degradation</keyword>
<feature type="transmembrane region" description="Helical" evidence="23">
    <location>
        <begin position="208"/>
        <end position="224"/>
    </location>
</feature>
<dbReference type="HOGENOM" id="CLU_029243_0_2_11"/>
<keyword evidence="4 24" id="KW-0132">Cell division</keyword>
<evidence type="ECO:0000256" key="19">
    <source>
        <dbReference type="ARBA" id="ARBA00044770"/>
    </source>
</evidence>
<keyword evidence="5" id="KW-0328">Glycosyltransferase</keyword>
<proteinExistence type="inferred from homology"/>
<dbReference type="Pfam" id="PF01098">
    <property type="entry name" value="FTSW_RODA_SPOVE"/>
    <property type="match status" value="1"/>
</dbReference>
<evidence type="ECO:0000256" key="2">
    <source>
        <dbReference type="ARBA" id="ARBA00004752"/>
    </source>
</evidence>
<keyword evidence="25" id="KW-1185">Reference proteome</keyword>
<dbReference type="AlphaFoldDB" id="A0A0D4BW81"/>
<sequence length="425" mass="45587">MVNAPARPTSKSPRPVAAGAKATASFRQRIRDISDRFWPRLEGKNSSRNSSYYLILGASLALTCIGLMMVFSASAVEQLSKDTSPFTLGIKQTVFAIVGFIAMLVLARFPAKWFKVLAWPGLAVSFVLLVLVLFIGHDAGGNKNWIVVSESFSFQPSEITKLMLILWMASVLSKKEPLLGQLRHLMIPVVPVAAVVVVLVLLEKDLGTSVIVMAIAAAALYFAGAPGKLFAGAALLGGIAALALALTSDNRLGRLTAWMGCGDANYNDVYGLCDQARNGMYALASGGWWGVGLGQGRQKWNWIPEAHNDFIFAIIGEEFGLLGTIVLILLYAVLAIAIFRVIVRHNDLFVRIVCGSVMTWILGQAFVNIAMVTGLLPVIGVPLPLVSYGGTSLTISLVAIGVVLSFARNLPDKAPKTKKRNTVTS</sequence>
<feature type="transmembrane region" description="Helical" evidence="23">
    <location>
        <begin position="88"/>
        <end position="109"/>
    </location>
</feature>
<protein>
    <recommendedName>
        <fullName evidence="17">Probable peptidoglycan glycosyltransferase FtsW</fullName>
        <ecNumber evidence="19">2.4.99.28</ecNumber>
    </recommendedName>
    <alternativeName>
        <fullName evidence="18">Cell division protein FtsW</fullName>
    </alternativeName>
    <alternativeName>
        <fullName evidence="15">Cell wall polymerase</fullName>
    </alternativeName>
    <alternativeName>
        <fullName evidence="14">Peptidoglycan polymerase</fullName>
    </alternativeName>
</protein>
<keyword evidence="6" id="KW-0808">Transferase</keyword>
<evidence type="ECO:0000256" key="1">
    <source>
        <dbReference type="ARBA" id="ARBA00004651"/>
    </source>
</evidence>
<evidence type="ECO:0000313" key="25">
    <source>
        <dbReference type="Proteomes" id="UP000061839"/>
    </source>
</evidence>
<dbReference type="GO" id="GO:0015648">
    <property type="term" value="F:lipid-linked peptidoglycan transporter activity"/>
    <property type="evidence" value="ECO:0007669"/>
    <property type="project" value="TreeGrafter"/>
</dbReference>
<evidence type="ECO:0000256" key="6">
    <source>
        <dbReference type="ARBA" id="ARBA00022679"/>
    </source>
</evidence>
<feature type="transmembrane region" description="Helical" evidence="23">
    <location>
        <begin position="349"/>
        <end position="379"/>
    </location>
</feature>
<keyword evidence="9" id="KW-0573">Peptidoglycan synthesis</keyword>
<evidence type="ECO:0000256" key="15">
    <source>
        <dbReference type="ARBA" id="ARBA00033270"/>
    </source>
</evidence>
<dbReference type="InterPro" id="IPR001182">
    <property type="entry name" value="FtsW/RodA"/>
</dbReference>
<evidence type="ECO:0000256" key="13">
    <source>
        <dbReference type="ARBA" id="ARBA00023316"/>
    </source>
</evidence>
<dbReference type="GO" id="GO:0008360">
    <property type="term" value="P:regulation of cell shape"/>
    <property type="evidence" value="ECO:0007669"/>
    <property type="project" value="UniProtKB-KW"/>
</dbReference>
<dbReference type="PANTHER" id="PTHR30474">
    <property type="entry name" value="CELL CYCLE PROTEIN"/>
    <property type="match status" value="1"/>
</dbReference>
<dbReference type="Proteomes" id="UP000061839">
    <property type="component" value="Chromosome"/>
</dbReference>
<keyword evidence="11 23" id="KW-0472">Membrane</keyword>
<evidence type="ECO:0000256" key="5">
    <source>
        <dbReference type="ARBA" id="ARBA00022676"/>
    </source>
</evidence>
<dbReference type="EC" id="2.4.99.28" evidence="19"/>
<dbReference type="EMBL" id="CP011005">
    <property type="protein sequence ID" value="AJT40717.1"/>
    <property type="molecule type" value="Genomic_DNA"/>
</dbReference>
<dbReference type="PATRIC" id="fig|1618207.4.peg.585"/>
<evidence type="ECO:0000256" key="9">
    <source>
        <dbReference type="ARBA" id="ARBA00022984"/>
    </source>
</evidence>
<evidence type="ECO:0000256" key="4">
    <source>
        <dbReference type="ARBA" id="ARBA00022618"/>
    </source>
</evidence>
<dbReference type="KEGG" id="ari:UM93_02860"/>
<name>A0A0D4BW81_9MICC</name>
<feature type="transmembrane region" description="Helical" evidence="23">
    <location>
        <begin position="116"/>
        <end position="136"/>
    </location>
</feature>
<dbReference type="STRING" id="1618207.UM93_02860"/>
<keyword evidence="8" id="KW-0133">Cell shape</keyword>
<dbReference type="InterPro" id="IPR013437">
    <property type="entry name" value="FtsW"/>
</dbReference>
<dbReference type="PANTHER" id="PTHR30474:SF2">
    <property type="entry name" value="PEPTIDOGLYCAN GLYCOSYLTRANSFERASE FTSW-RELATED"/>
    <property type="match status" value="1"/>
</dbReference>
<evidence type="ECO:0000256" key="22">
    <source>
        <dbReference type="SAM" id="MobiDB-lite"/>
    </source>
</evidence>
<keyword evidence="3" id="KW-1003">Cell membrane</keyword>
<dbReference type="PROSITE" id="PS00428">
    <property type="entry name" value="FTSW_RODA_SPOVE"/>
    <property type="match status" value="1"/>
</dbReference>
<dbReference type="GO" id="GO:0051301">
    <property type="term" value="P:cell division"/>
    <property type="evidence" value="ECO:0007669"/>
    <property type="project" value="UniProtKB-KW"/>
</dbReference>
<keyword evidence="7 23" id="KW-0812">Transmembrane</keyword>
<evidence type="ECO:0000256" key="12">
    <source>
        <dbReference type="ARBA" id="ARBA00023306"/>
    </source>
</evidence>
<comment type="similarity">
    <text evidence="16">Belongs to the SEDS family. FtsW subfamily.</text>
</comment>
<feature type="transmembrane region" description="Helical" evidence="23">
    <location>
        <begin position="229"/>
        <end position="248"/>
    </location>
</feature>
<feature type="transmembrane region" description="Helical" evidence="23">
    <location>
        <begin position="52"/>
        <end position="76"/>
    </location>
</feature>
<evidence type="ECO:0000256" key="10">
    <source>
        <dbReference type="ARBA" id="ARBA00022989"/>
    </source>
</evidence>
<evidence type="ECO:0000256" key="7">
    <source>
        <dbReference type="ARBA" id="ARBA00022692"/>
    </source>
</evidence>
<keyword evidence="10 23" id="KW-1133">Transmembrane helix</keyword>
<evidence type="ECO:0000256" key="18">
    <source>
        <dbReference type="ARBA" id="ARBA00041418"/>
    </source>
</evidence>
<accession>A0A0D4BW81</accession>
<feature type="region of interest" description="Disordered" evidence="22">
    <location>
        <begin position="1"/>
        <end position="21"/>
    </location>
</feature>
<feature type="transmembrane region" description="Helical" evidence="23">
    <location>
        <begin position="319"/>
        <end position="342"/>
    </location>
</feature>
<evidence type="ECO:0000256" key="14">
    <source>
        <dbReference type="ARBA" id="ARBA00032370"/>
    </source>
</evidence>
<evidence type="ECO:0000256" key="21">
    <source>
        <dbReference type="ARBA" id="ARBA00049966"/>
    </source>
</evidence>
<organism evidence="24 25">
    <name type="scientific">Psychromicrobium lacuslunae</name>
    <dbReference type="NCBI Taxonomy" id="1618207"/>
    <lineage>
        <taxon>Bacteria</taxon>
        <taxon>Bacillati</taxon>
        <taxon>Actinomycetota</taxon>
        <taxon>Actinomycetes</taxon>
        <taxon>Micrococcales</taxon>
        <taxon>Micrococcaceae</taxon>
        <taxon>Psychromicrobium</taxon>
    </lineage>
</organism>
<comment type="pathway">
    <text evidence="2">Cell wall biogenesis; peptidoglycan biosynthesis.</text>
</comment>
<evidence type="ECO:0000256" key="11">
    <source>
        <dbReference type="ARBA" id="ARBA00023136"/>
    </source>
</evidence>
<evidence type="ECO:0000313" key="24">
    <source>
        <dbReference type="EMBL" id="AJT40717.1"/>
    </source>
</evidence>
<dbReference type="GO" id="GO:0005886">
    <property type="term" value="C:plasma membrane"/>
    <property type="evidence" value="ECO:0007669"/>
    <property type="project" value="UniProtKB-SubCell"/>
</dbReference>
<evidence type="ECO:0000256" key="17">
    <source>
        <dbReference type="ARBA" id="ARBA00041185"/>
    </source>
</evidence>
<keyword evidence="12" id="KW-0131">Cell cycle</keyword>
<evidence type="ECO:0000256" key="16">
    <source>
        <dbReference type="ARBA" id="ARBA00038053"/>
    </source>
</evidence>
<dbReference type="GO" id="GO:0009252">
    <property type="term" value="P:peptidoglycan biosynthetic process"/>
    <property type="evidence" value="ECO:0007669"/>
    <property type="project" value="UniProtKB-KW"/>
</dbReference>
<reference evidence="24 25" key="1">
    <citation type="journal article" date="2015" name="Genome Announc.">
        <title>Complete Genome Sequencing of Protease-Producing Novel Arthrobacter sp. Strain IHBB 11108 Using PacBio Single-Molecule Real-Time Sequencing Technology.</title>
        <authorList>
            <person name="Kiran S."/>
            <person name="Swarnkar M.K."/>
            <person name="Pal M."/>
            <person name="Thakur R."/>
            <person name="Tewari R."/>
            <person name="Singh A.K."/>
            <person name="Gulati A."/>
        </authorList>
    </citation>
    <scope>NUCLEOTIDE SEQUENCE [LARGE SCALE GENOMIC DNA]</scope>
    <source>
        <strain evidence="24 25">IHBB 11108</strain>
    </source>
</reference>
<dbReference type="GO" id="GO:0008955">
    <property type="term" value="F:peptidoglycan glycosyltransferase activity"/>
    <property type="evidence" value="ECO:0007669"/>
    <property type="project" value="UniProtKB-EC"/>
</dbReference>